<evidence type="ECO:0000259" key="5">
    <source>
        <dbReference type="PROSITE" id="PS50850"/>
    </source>
</evidence>
<feature type="transmembrane region" description="Helical" evidence="4">
    <location>
        <begin position="262"/>
        <end position="282"/>
    </location>
</feature>
<gene>
    <name evidence="6" type="ORF">SAMN05444389_101123</name>
</gene>
<feature type="transmembrane region" description="Helical" evidence="4">
    <location>
        <begin position="224"/>
        <end position="242"/>
    </location>
</feature>
<accession>A0A1M7D3Y2</accession>
<evidence type="ECO:0000256" key="2">
    <source>
        <dbReference type="ARBA" id="ARBA00022989"/>
    </source>
</evidence>
<evidence type="ECO:0000256" key="1">
    <source>
        <dbReference type="ARBA" id="ARBA00022692"/>
    </source>
</evidence>
<dbReference type="AlphaFoldDB" id="A0A1M7D3Y2"/>
<name>A0A1M7D3Y2_9RHOB</name>
<organism evidence="6 7">
    <name type="scientific">Paracoccus solventivorans</name>
    <dbReference type="NCBI Taxonomy" id="53463"/>
    <lineage>
        <taxon>Bacteria</taxon>
        <taxon>Pseudomonadati</taxon>
        <taxon>Pseudomonadota</taxon>
        <taxon>Alphaproteobacteria</taxon>
        <taxon>Rhodobacterales</taxon>
        <taxon>Paracoccaceae</taxon>
        <taxon>Paracoccus</taxon>
    </lineage>
</organism>
<evidence type="ECO:0000313" key="7">
    <source>
        <dbReference type="Proteomes" id="UP000184444"/>
    </source>
</evidence>
<reference evidence="7" key="1">
    <citation type="submission" date="2016-11" db="EMBL/GenBank/DDBJ databases">
        <authorList>
            <person name="Varghese N."/>
            <person name="Submissions S."/>
        </authorList>
    </citation>
    <scope>NUCLEOTIDE SEQUENCE [LARGE SCALE GENOMIC DNA]</scope>
    <source>
        <strain evidence="7">DSM 6637</strain>
    </source>
</reference>
<sequence length="410" mass="42053">MTAAVADTPENRRRAWSNLWVLTTAQAVIGAQMSMVFITAGLAGAMIAPNPCFATLPVSMTMLGSAVSARLLSGFMARHGRRLGFTLACMVAALGAGVAFAGLQKGSFVLFTLGCTLIGAYMSAQGFFRFAAADVAPETLQPRMISLVQAGGLVSALIGPQLASITAEASAVPFATTFAAIIGLNLLGPVIFSMLRIPVPERRGANAPGAGGRSTAELLRTPEIAVAIICAMVSYALMNLVMTSTPLAIVGCGFGTSEAANVTAAHIIAMFAPAFFTGSLITRFGAERVVATGLVILAAAGAVALSGVSLDKFYLALILLGLGWNFGFIGATAMVTAAHRPEERGRVQGINDTIVFGGVFLASLSSGALMGCSGGTAEQGWSAVNMAMVPFLILAGGALIWLTLRPREIA</sequence>
<keyword evidence="3 4" id="KW-0472">Membrane</keyword>
<evidence type="ECO:0000313" key="6">
    <source>
        <dbReference type="EMBL" id="SHL74103.1"/>
    </source>
</evidence>
<dbReference type="SUPFAM" id="SSF103473">
    <property type="entry name" value="MFS general substrate transporter"/>
    <property type="match status" value="1"/>
</dbReference>
<feature type="transmembrane region" description="Helical" evidence="4">
    <location>
        <begin position="84"/>
        <end position="103"/>
    </location>
</feature>
<proteinExistence type="predicted"/>
<feature type="transmembrane region" description="Helical" evidence="4">
    <location>
        <begin position="144"/>
        <end position="165"/>
    </location>
</feature>
<dbReference type="STRING" id="53463.SAMN05444389_101123"/>
<dbReference type="InterPro" id="IPR011701">
    <property type="entry name" value="MFS"/>
</dbReference>
<dbReference type="Pfam" id="PF07690">
    <property type="entry name" value="MFS_1"/>
    <property type="match status" value="1"/>
</dbReference>
<keyword evidence="2 4" id="KW-1133">Transmembrane helix</keyword>
<feature type="domain" description="Major facilitator superfamily (MFS) profile" evidence="5">
    <location>
        <begin position="223"/>
        <end position="410"/>
    </location>
</feature>
<feature type="transmembrane region" description="Helical" evidence="4">
    <location>
        <begin position="53"/>
        <end position="72"/>
    </location>
</feature>
<evidence type="ECO:0000256" key="3">
    <source>
        <dbReference type="ARBA" id="ARBA00023136"/>
    </source>
</evidence>
<dbReference type="EMBL" id="FRCK01000001">
    <property type="protein sequence ID" value="SHL74103.1"/>
    <property type="molecule type" value="Genomic_DNA"/>
</dbReference>
<keyword evidence="1 4" id="KW-0812">Transmembrane</keyword>
<dbReference type="Gene3D" id="1.20.1250.20">
    <property type="entry name" value="MFS general substrate transporter like domains"/>
    <property type="match status" value="1"/>
</dbReference>
<dbReference type="InterPro" id="IPR036259">
    <property type="entry name" value="MFS_trans_sf"/>
</dbReference>
<dbReference type="GO" id="GO:0022857">
    <property type="term" value="F:transmembrane transporter activity"/>
    <property type="evidence" value="ECO:0007669"/>
    <property type="project" value="InterPro"/>
</dbReference>
<dbReference type="PROSITE" id="PS50850">
    <property type="entry name" value="MFS"/>
    <property type="match status" value="1"/>
</dbReference>
<feature type="transmembrane region" description="Helical" evidence="4">
    <location>
        <begin position="350"/>
        <end position="371"/>
    </location>
</feature>
<keyword evidence="7" id="KW-1185">Reference proteome</keyword>
<feature type="transmembrane region" description="Helical" evidence="4">
    <location>
        <begin position="171"/>
        <end position="195"/>
    </location>
</feature>
<dbReference type="Proteomes" id="UP000184444">
    <property type="component" value="Unassembled WGS sequence"/>
</dbReference>
<dbReference type="PANTHER" id="PTHR23534:SF1">
    <property type="entry name" value="MAJOR FACILITATOR SUPERFAMILY PROTEIN"/>
    <property type="match status" value="1"/>
</dbReference>
<dbReference type="OrthoDB" id="8558006at2"/>
<protein>
    <submittedName>
        <fullName evidence="6">Predicted arabinose efflux permease, MFS family</fullName>
    </submittedName>
</protein>
<evidence type="ECO:0000256" key="4">
    <source>
        <dbReference type="SAM" id="Phobius"/>
    </source>
</evidence>
<dbReference type="RefSeq" id="WP_073060374.1">
    <property type="nucleotide sequence ID" value="NZ_FRCK01000001.1"/>
</dbReference>
<feature type="transmembrane region" description="Helical" evidence="4">
    <location>
        <begin position="314"/>
        <end position="338"/>
    </location>
</feature>
<dbReference type="InterPro" id="IPR020846">
    <property type="entry name" value="MFS_dom"/>
</dbReference>
<feature type="transmembrane region" description="Helical" evidence="4">
    <location>
        <begin position="109"/>
        <end position="132"/>
    </location>
</feature>
<feature type="transmembrane region" description="Helical" evidence="4">
    <location>
        <begin position="19"/>
        <end position="47"/>
    </location>
</feature>
<feature type="transmembrane region" description="Helical" evidence="4">
    <location>
        <begin position="289"/>
        <end position="308"/>
    </location>
</feature>
<feature type="transmembrane region" description="Helical" evidence="4">
    <location>
        <begin position="383"/>
        <end position="404"/>
    </location>
</feature>
<dbReference type="PANTHER" id="PTHR23534">
    <property type="entry name" value="MFS PERMEASE"/>
    <property type="match status" value="1"/>
</dbReference>